<evidence type="ECO:0000259" key="14">
    <source>
        <dbReference type="Pfam" id="PF02096"/>
    </source>
</evidence>
<comment type="function">
    <text evidence="7">Required for the insertion and/or proper folding and/or complex formation of integral membrane proteins into the membrane. Involved in integration of membrane proteins that insert both dependently and independently of the Sec translocase complex, as well as at least some lipoproteins. Aids folding of multispanning membrane proteins.</text>
</comment>
<dbReference type="InterPro" id="IPR001708">
    <property type="entry name" value="YidC/ALB3/OXA1/COX18"/>
</dbReference>
<evidence type="ECO:0000313" key="16">
    <source>
        <dbReference type="Proteomes" id="UP000642748"/>
    </source>
</evidence>
<dbReference type="GO" id="GO:0032977">
    <property type="term" value="F:membrane insertase activity"/>
    <property type="evidence" value="ECO:0007669"/>
    <property type="project" value="InterPro"/>
</dbReference>
<proteinExistence type="inferred from homology"/>
<evidence type="ECO:0000256" key="10">
    <source>
        <dbReference type="ARBA" id="ARBA00033245"/>
    </source>
</evidence>
<feature type="transmembrane region" description="Helical" evidence="13">
    <location>
        <begin position="149"/>
        <end position="166"/>
    </location>
</feature>
<evidence type="ECO:0000256" key="9">
    <source>
        <dbReference type="ARBA" id="ARBA00031538"/>
    </source>
</evidence>
<keyword evidence="5 13" id="KW-1133">Transmembrane helix</keyword>
<evidence type="ECO:0000256" key="8">
    <source>
        <dbReference type="ARBA" id="ARBA00026028"/>
    </source>
</evidence>
<evidence type="ECO:0000256" key="12">
    <source>
        <dbReference type="RuleBase" id="RU003945"/>
    </source>
</evidence>
<evidence type="ECO:0000256" key="5">
    <source>
        <dbReference type="ARBA" id="ARBA00022989"/>
    </source>
</evidence>
<dbReference type="NCBIfam" id="TIGR03592">
    <property type="entry name" value="yidC_oxa1_cterm"/>
    <property type="match status" value="1"/>
</dbReference>
<comment type="subcellular location">
    <subcellularLocation>
        <location evidence="1 12">Membrane</location>
        <topology evidence="1 12">Multi-pass membrane protein</topology>
    </subcellularLocation>
</comment>
<comment type="subunit">
    <text evidence="8">Interacts with the Sec translocase complex via SecD. Specifically interacts with transmembrane segments of nascent integral membrane proteins during membrane integration.</text>
</comment>
<feature type="transmembrane region" description="Helical" evidence="13">
    <location>
        <begin position="187"/>
        <end position="208"/>
    </location>
</feature>
<evidence type="ECO:0000256" key="11">
    <source>
        <dbReference type="ARBA" id="ARBA00033342"/>
    </source>
</evidence>
<dbReference type="PANTHER" id="PTHR12428">
    <property type="entry name" value="OXA1"/>
    <property type="match status" value="1"/>
</dbReference>
<dbReference type="GO" id="GO:0051205">
    <property type="term" value="P:protein insertion into membrane"/>
    <property type="evidence" value="ECO:0007669"/>
    <property type="project" value="TreeGrafter"/>
</dbReference>
<name>A0A8J3QLD5_9ACTN</name>
<comment type="caution">
    <text evidence="15">The sequence shown here is derived from an EMBL/GenBank/DDBJ whole genome shotgun (WGS) entry which is preliminary data.</text>
</comment>
<feature type="transmembrane region" description="Helical" evidence="13">
    <location>
        <begin position="12"/>
        <end position="41"/>
    </location>
</feature>
<dbReference type="PANTHER" id="PTHR12428:SF65">
    <property type="entry name" value="CYTOCHROME C OXIDASE ASSEMBLY PROTEIN COX18, MITOCHONDRIAL"/>
    <property type="match status" value="1"/>
</dbReference>
<feature type="transmembrane region" description="Helical" evidence="13">
    <location>
        <begin position="125"/>
        <end position="143"/>
    </location>
</feature>
<keyword evidence="4 12" id="KW-0812">Transmembrane</keyword>
<evidence type="ECO:0000256" key="1">
    <source>
        <dbReference type="ARBA" id="ARBA00004141"/>
    </source>
</evidence>
<gene>
    <name evidence="15" type="ORF">Raf01_01310</name>
</gene>
<evidence type="ECO:0000256" key="3">
    <source>
        <dbReference type="ARBA" id="ARBA00015325"/>
    </source>
</evidence>
<evidence type="ECO:0000313" key="15">
    <source>
        <dbReference type="EMBL" id="GIH11959.1"/>
    </source>
</evidence>
<protein>
    <recommendedName>
        <fullName evidence="3">Membrane protein insertase YidC</fullName>
    </recommendedName>
    <alternativeName>
        <fullName evidence="11">Foldase YidC</fullName>
    </alternativeName>
    <alternativeName>
        <fullName evidence="10">Membrane integrase YidC</fullName>
    </alternativeName>
    <alternativeName>
        <fullName evidence="9">Membrane protein YidC</fullName>
    </alternativeName>
</protein>
<accession>A0A8J3QLD5</accession>
<sequence>MSIPFVDDATAVVYSLIVHVAGALAPAGGVATAIVLCTVALRALLLPLTLAAVRGERSRAVLAPKVRELQQRHGQDRARLGTELTELYRAEGVSPLAGCLPALVQAPFFMITYRMFSAARIAGHANVLLTHQLFGVALSTRLIGGGHPLVFVPFVVVLVGLGILADRRARRVAAANATAVPNGIMRVLPYLSVASLLVVPLAAALYLVTTMSWTAVENAVLRRGLPAGGA</sequence>
<feature type="domain" description="Membrane insertase YidC/Oxa/ALB C-terminal" evidence="14">
    <location>
        <begin position="32"/>
        <end position="222"/>
    </location>
</feature>
<dbReference type="Pfam" id="PF02096">
    <property type="entry name" value="60KD_IMP"/>
    <property type="match status" value="1"/>
</dbReference>
<comment type="similarity">
    <text evidence="2">Belongs to the OXA1/ALB3/YidC family. Type 1 subfamily.</text>
</comment>
<evidence type="ECO:0000256" key="13">
    <source>
        <dbReference type="SAM" id="Phobius"/>
    </source>
</evidence>
<evidence type="ECO:0000256" key="4">
    <source>
        <dbReference type="ARBA" id="ARBA00022692"/>
    </source>
</evidence>
<dbReference type="EMBL" id="BONZ01000002">
    <property type="protein sequence ID" value="GIH11959.1"/>
    <property type="molecule type" value="Genomic_DNA"/>
</dbReference>
<reference evidence="15" key="1">
    <citation type="submission" date="2021-01" db="EMBL/GenBank/DDBJ databases">
        <title>Whole genome shotgun sequence of Rugosimonospora africana NBRC 104875.</title>
        <authorList>
            <person name="Komaki H."/>
            <person name="Tamura T."/>
        </authorList>
    </citation>
    <scope>NUCLEOTIDE SEQUENCE</scope>
    <source>
        <strain evidence="15">NBRC 104875</strain>
    </source>
</reference>
<dbReference type="Proteomes" id="UP000642748">
    <property type="component" value="Unassembled WGS sequence"/>
</dbReference>
<dbReference type="RefSeq" id="WP_203915690.1">
    <property type="nucleotide sequence ID" value="NZ_BONZ01000002.1"/>
</dbReference>
<organism evidence="15 16">
    <name type="scientific">Rugosimonospora africana</name>
    <dbReference type="NCBI Taxonomy" id="556532"/>
    <lineage>
        <taxon>Bacteria</taxon>
        <taxon>Bacillati</taxon>
        <taxon>Actinomycetota</taxon>
        <taxon>Actinomycetes</taxon>
        <taxon>Micromonosporales</taxon>
        <taxon>Micromonosporaceae</taxon>
        <taxon>Rugosimonospora</taxon>
    </lineage>
</organism>
<keyword evidence="16" id="KW-1185">Reference proteome</keyword>
<evidence type="ECO:0000256" key="6">
    <source>
        <dbReference type="ARBA" id="ARBA00023136"/>
    </source>
</evidence>
<dbReference type="InterPro" id="IPR028055">
    <property type="entry name" value="YidC/Oxa/ALB_C"/>
</dbReference>
<keyword evidence="6 13" id="KW-0472">Membrane</keyword>
<evidence type="ECO:0000256" key="2">
    <source>
        <dbReference type="ARBA" id="ARBA00010527"/>
    </source>
</evidence>
<dbReference type="AlphaFoldDB" id="A0A8J3QLD5"/>
<evidence type="ECO:0000256" key="7">
    <source>
        <dbReference type="ARBA" id="ARBA00025034"/>
    </source>
</evidence>
<dbReference type="GO" id="GO:0005886">
    <property type="term" value="C:plasma membrane"/>
    <property type="evidence" value="ECO:0007669"/>
    <property type="project" value="TreeGrafter"/>
</dbReference>